<sequence length="245" mass="27409">MSKGVFNMNENENKVCPVSCKIEHHAMMFAFLAKHAIELCGEAGKDAILAGMTTYGNERGARMAANALAHGDELTTMTNQAYGEWKPDYAGQMDFGTLRTEPTLQTYIAKCAWCEAWKKHNITEYGKYYCVNVDNAVYQGFRSDFVCTPTATSMSWGGKRCEFDWGHPLSQEEVKELAEKKAKLGTSCMKDFNFHTAHLKYTVSQALILNLGEKGEEAIKLALANYVDTFGQEYLDVLDGLYPVE</sequence>
<evidence type="ECO:0008006" key="3">
    <source>
        <dbReference type="Google" id="ProtNLM"/>
    </source>
</evidence>
<dbReference type="AlphaFoldDB" id="A0A3E5GGE5"/>
<reference evidence="1 2" key="1">
    <citation type="submission" date="2018-08" db="EMBL/GenBank/DDBJ databases">
        <title>A genome reference for cultivated species of the human gut microbiota.</title>
        <authorList>
            <person name="Zou Y."/>
            <person name="Xue W."/>
            <person name="Luo G."/>
        </authorList>
    </citation>
    <scope>NUCLEOTIDE SEQUENCE [LARGE SCALE GENOMIC DNA]</scope>
    <source>
        <strain evidence="1 2">OM02-16</strain>
    </source>
</reference>
<organism evidence="1 2">
    <name type="scientific">Dorea longicatena</name>
    <dbReference type="NCBI Taxonomy" id="88431"/>
    <lineage>
        <taxon>Bacteria</taxon>
        <taxon>Bacillati</taxon>
        <taxon>Bacillota</taxon>
        <taxon>Clostridia</taxon>
        <taxon>Lachnospirales</taxon>
        <taxon>Lachnospiraceae</taxon>
        <taxon>Dorea</taxon>
    </lineage>
</organism>
<dbReference type="EMBL" id="QSVN01000003">
    <property type="protein sequence ID" value="RGO33916.1"/>
    <property type="molecule type" value="Genomic_DNA"/>
</dbReference>
<protein>
    <recommendedName>
        <fullName evidence="3">L-2-amino-thiazoline-4-carboxylic acid hydrolase</fullName>
    </recommendedName>
</protein>
<dbReference type="Proteomes" id="UP000261285">
    <property type="component" value="Unassembled WGS sequence"/>
</dbReference>
<accession>A0A3E5GGE5</accession>
<gene>
    <name evidence="1" type="ORF">DXB16_04860</name>
</gene>
<comment type="caution">
    <text evidence="1">The sequence shown here is derived from an EMBL/GenBank/DDBJ whole genome shotgun (WGS) entry which is preliminary data.</text>
</comment>
<evidence type="ECO:0000313" key="2">
    <source>
        <dbReference type="Proteomes" id="UP000261285"/>
    </source>
</evidence>
<dbReference type="InterPro" id="IPR026002">
    <property type="entry name" value="ATC_hydrolase-like"/>
</dbReference>
<name>A0A3E5GGE5_9FIRM</name>
<evidence type="ECO:0000313" key="1">
    <source>
        <dbReference type="EMBL" id="RGO33916.1"/>
    </source>
</evidence>
<proteinExistence type="predicted"/>
<dbReference type="Pfam" id="PF14196">
    <property type="entry name" value="ATC_hydrolase"/>
    <property type="match status" value="1"/>
</dbReference>